<gene>
    <name evidence="1" type="ORF">SAMN04487819_108219</name>
</gene>
<evidence type="ECO:0000313" key="2">
    <source>
        <dbReference type="Proteomes" id="UP000198716"/>
    </source>
</evidence>
<evidence type="ECO:0000313" key="1">
    <source>
        <dbReference type="EMBL" id="SFE15348.1"/>
    </source>
</evidence>
<accession>A0A1I1Y8M2</accession>
<protein>
    <submittedName>
        <fullName evidence="1">Uncharacterized protein</fullName>
    </submittedName>
</protein>
<reference evidence="2" key="1">
    <citation type="submission" date="2016-10" db="EMBL/GenBank/DDBJ databases">
        <authorList>
            <person name="Varghese N."/>
            <person name="Submissions S."/>
        </authorList>
    </citation>
    <scope>NUCLEOTIDE SEQUENCE [LARGE SCALE GENOMIC DNA]</scope>
    <source>
        <strain evidence="2">DSM 45004</strain>
    </source>
</reference>
<keyword evidence="2" id="KW-1185">Reference proteome</keyword>
<dbReference type="AlphaFoldDB" id="A0A1I1Y8M2"/>
<dbReference type="EMBL" id="FOMZ01000008">
    <property type="protein sequence ID" value="SFE15348.1"/>
    <property type="molecule type" value="Genomic_DNA"/>
</dbReference>
<proteinExistence type="predicted"/>
<sequence length="217" mass="22792">MTGGLGVDSGAGLHGGSGLHNGPGFHSGAGVHSGCGFDGAWFDNRIGEVGWLLLRHGGSVSPGPRDFVGAVRTDLDRGLVGDGPLRRQAEDVRGAAQRQGEVFVLALEPRGPLLRDGESCGLPGFQRAGHPGVPSPRLFPHPSGITVPWRGFVPVSRYGDCLGRMFRRESHVVGRFGLRFVLRSRCGVLLGIATLLGGKRYGAAERAVGGLGVLLMW</sequence>
<organism evidence="1 2">
    <name type="scientific">Actinopolyspora alba</name>
    <dbReference type="NCBI Taxonomy" id="673379"/>
    <lineage>
        <taxon>Bacteria</taxon>
        <taxon>Bacillati</taxon>
        <taxon>Actinomycetota</taxon>
        <taxon>Actinomycetes</taxon>
        <taxon>Actinopolysporales</taxon>
        <taxon>Actinopolysporaceae</taxon>
        <taxon>Actinopolyspora</taxon>
        <taxon>Actinopolyspora alba group</taxon>
    </lineage>
</organism>
<name>A0A1I1Y8M2_9ACTN</name>
<dbReference type="Proteomes" id="UP000198716">
    <property type="component" value="Unassembled WGS sequence"/>
</dbReference>